<proteinExistence type="predicted"/>
<sequence>MDFDSTNAWKDAVLDRIRFTNIPDAYRAPAHDTVLFVGEQIVLNTLRRKYAEFPQKYSPLRKNLVVVRRTASMGLGAFAKRRFKVGNTVVRERPFLIAPVDIQNDPSLVGR</sequence>
<evidence type="ECO:0000313" key="1">
    <source>
        <dbReference type="EMBL" id="KAJ4479456.1"/>
    </source>
</evidence>
<dbReference type="InterPro" id="IPR046341">
    <property type="entry name" value="SET_dom_sf"/>
</dbReference>
<protein>
    <submittedName>
        <fullName evidence="1">Uncharacterized protein</fullName>
    </submittedName>
</protein>
<reference evidence="1" key="1">
    <citation type="submission" date="2022-08" db="EMBL/GenBank/DDBJ databases">
        <title>A Global Phylogenomic Analysis of the Shiitake Genus Lentinula.</title>
        <authorList>
            <consortium name="DOE Joint Genome Institute"/>
            <person name="Sierra-Patev S."/>
            <person name="Min B."/>
            <person name="Naranjo-Ortiz M."/>
            <person name="Looney B."/>
            <person name="Konkel Z."/>
            <person name="Slot J.C."/>
            <person name="Sakamoto Y."/>
            <person name="Steenwyk J.L."/>
            <person name="Rokas A."/>
            <person name="Carro J."/>
            <person name="Camarero S."/>
            <person name="Ferreira P."/>
            <person name="Molpeceres G."/>
            <person name="Ruiz-Duenas F.J."/>
            <person name="Serrano A."/>
            <person name="Henrissat B."/>
            <person name="Drula E."/>
            <person name="Hughes K.W."/>
            <person name="Mata J.L."/>
            <person name="Ishikawa N.K."/>
            <person name="Vargas-Isla R."/>
            <person name="Ushijima S."/>
            <person name="Smith C.A."/>
            <person name="Ahrendt S."/>
            <person name="Andreopoulos W."/>
            <person name="He G."/>
            <person name="Labutti K."/>
            <person name="Lipzen A."/>
            <person name="Ng V."/>
            <person name="Riley R."/>
            <person name="Sandor L."/>
            <person name="Barry K."/>
            <person name="Martinez A.T."/>
            <person name="Xiao Y."/>
            <person name="Gibbons J.G."/>
            <person name="Terashima K."/>
            <person name="Grigoriev I.V."/>
            <person name="Hibbett D.S."/>
        </authorList>
    </citation>
    <scope>NUCLEOTIDE SEQUENCE</scope>
    <source>
        <strain evidence="1">RHP3577 ss4</strain>
    </source>
</reference>
<comment type="caution">
    <text evidence="1">The sequence shown here is derived from an EMBL/GenBank/DDBJ whole genome shotgun (WGS) entry which is preliminary data.</text>
</comment>
<organism evidence="1 2">
    <name type="scientific">Lentinula lateritia</name>
    <dbReference type="NCBI Taxonomy" id="40482"/>
    <lineage>
        <taxon>Eukaryota</taxon>
        <taxon>Fungi</taxon>
        <taxon>Dikarya</taxon>
        <taxon>Basidiomycota</taxon>
        <taxon>Agaricomycotina</taxon>
        <taxon>Agaricomycetes</taxon>
        <taxon>Agaricomycetidae</taxon>
        <taxon>Agaricales</taxon>
        <taxon>Marasmiineae</taxon>
        <taxon>Omphalotaceae</taxon>
        <taxon>Lentinula</taxon>
    </lineage>
</organism>
<dbReference type="Proteomes" id="UP001150217">
    <property type="component" value="Unassembled WGS sequence"/>
</dbReference>
<name>A0ABQ8V8E9_9AGAR</name>
<gene>
    <name evidence="1" type="ORF">C8R41DRAFT_922673</name>
</gene>
<keyword evidence="2" id="KW-1185">Reference proteome</keyword>
<accession>A0ABQ8V8E9</accession>
<dbReference type="SUPFAM" id="SSF82199">
    <property type="entry name" value="SET domain"/>
    <property type="match status" value="1"/>
</dbReference>
<dbReference type="EMBL" id="JANVFT010000063">
    <property type="protein sequence ID" value="KAJ4479456.1"/>
    <property type="molecule type" value="Genomic_DNA"/>
</dbReference>
<evidence type="ECO:0000313" key="2">
    <source>
        <dbReference type="Proteomes" id="UP001150217"/>
    </source>
</evidence>